<reference evidence="7 8" key="1">
    <citation type="journal article" date="2018" name="Sci. Rep.">
        <title>Comparative analysis of the Pocillopora damicornis genome highlights role of immune system in coral evolution.</title>
        <authorList>
            <person name="Cunning R."/>
            <person name="Bay R.A."/>
            <person name="Gillette P."/>
            <person name="Baker A.C."/>
            <person name="Traylor-Knowles N."/>
        </authorList>
    </citation>
    <scope>NUCLEOTIDE SEQUENCE [LARGE SCALE GENOMIC DNA]</scope>
    <source>
        <strain evidence="7">RSMAS</strain>
        <tissue evidence="7">Whole animal</tissue>
    </source>
</reference>
<feature type="domain" description="Pre-rRNA-processing protein Ipi1 N-terminal" evidence="5">
    <location>
        <begin position="137"/>
        <end position="241"/>
    </location>
</feature>
<evidence type="ECO:0000256" key="4">
    <source>
        <dbReference type="ARBA" id="ARBA00023242"/>
    </source>
</evidence>
<evidence type="ECO:0000313" key="7">
    <source>
        <dbReference type="EMBL" id="RMX56330.1"/>
    </source>
</evidence>
<organism evidence="7 8">
    <name type="scientific">Pocillopora damicornis</name>
    <name type="common">Cauliflower coral</name>
    <name type="synonym">Millepora damicornis</name>
    <dbReference type="NCBI Taxonomy" id="46731"/>
    <lineage>
        <taxon>Eukaryota</taxon>
        <taxon>Metazoa</taxon>
        <taxon>Cnidaria</taxon>
        <taxon>Anthozoa</taxon>
        <taxon>Hexacorallia</taxon>
        <taxon>Scleractinia</taxon>
        <taxon>Astrocoeniina</taxon>
        <taxon>Pocilloporidae</taxon>
        <taxon>Pocillopora</taxon>
    </lineage>
</organism>
<keyword evidence="4" id="KW-0539">Nucleus</keyword>
<dbReference type="InterPro" id="IPR057949">
    <property type="entry name" value="TPR_TEX10"/>
</dbReference>
<comment type="caution">
    <text evidence="7">The sequence shown here is derived from an EMBL/GenBank/DDBJ whole genome shotgun (WGS) entry which is preliminary data.</text>
</comment>
<evidence type="ECO:0000313" key="8">
    <source>
        <dbReference type="Proteomes" id="UP000275408"/>
    </source>
</evidence>
<dbReference type="Pfam" id="PF25781">
    <property type="entry name" value="TPR_TEX10"/>
    <property type="match status" value="1"/>
</dbReference>
<evidence type="ECO:0000256" key="1">
    <source>
        <dbReference type="ARBA" id="ARBA00004604"/>
    </source>
</evidence>
<evidence type="ECO:0000259" key="5">
    <source>
        <dbReference type="Pfam" id="PF12333"/>
    </source>
</evidence>
<dbReference type="InterPro" id="IPR016024">
    <property type="entry name" value="ARM-type_fold"/>
</dbReference>
<keyword evidence="8" id="KW-1185">Reference proteome</keyword>
<dbReference type="GO" id="GO:0071339">
    <property type="term" value="C:MLL1 complex"/>
    <property type="evidence" value="ECO:0007669"/>
    <property type="project" value="TreeGrafter"/>
</dbReference>
<dbReference type="EMBL" id="RCHS01000860">
    <property type="protein sequence ID" value="RMX56330.1"/>
    <property type="molecule type" value="Genomic_DNA"/>
</dbReference>
<dbReference type="Pfam" id="PF12333">
    <property type="entry name" value="Ipi1_N"/>
    <property type="match status" value="1"/>
</dbReference>
<protein>
    <submittedName>
        <fullName evidence="7">Uncharacterized protein</fullName>
    </submittedName>
</protein>
<dbReference type="AlphaFoldDB" id="A0A3M6URP2"/>
<sequence>MAKNKRKRKLKEQDFQKVKFKVGKKLKPAENATDSSFKSRGIFVPAQLHTLDSAPTNQRNQTMKDLLAQVGHYSVNTRQQALGGLKDLFQHHENLLHENLGIVIKRICEKMTDGDPSVRQSLLLLLCFIFPLVSQEKMVPFAALVIAHLSCAMTHIYDDIQHDSLGFLELCLRYFPNLMVGSSSQLIQNFVGMISRQNIPGTKQSKGPQHKVGKGLAVNPKGKLSSLRSRLKILQQLLALLKALESSSNSNPLSSANLVELPSKKPTINFDKKKPTRIQVLEHSVEEPTLHSFTFDSGTATTALNTESKNNILTDRQMVKDFMEVIVPLLLECWIECNPAQMTTALPNSMVSSSSIDVMLAVTEILKIVFKAAQEKQTNAKVSEIHKPGDDLLDVYFKDINQHLMSFFPFSVLDTPVVKRGRRKLGKAPQQAMGENSNAPVQTLNLKICEIMMLFVKNGPAVQKNYRTVVYRLEEFVIESLELKASGGAAGQQFQTEQVESLVTFAHQILEYHCSCIKMGIASKPGELLHAAFNLYRSSHIKSGTKRVLINFLASLVFQENMDFSELFEVQELVEKWLLGLPGLLVQLKEATPGLIELVLRVMKKAVVQGVLQSDDKVLSQLAMFFSKDKGSFSKLRGGIQRLAVELLFHLPSLDDQLLANVVSCCHGEQVDVAVIQYLLQVLLYRSPSYEGAVSHPAAFTFEAYLSALLHIAIGYSKYQLSDYQDVNNQAETCEVTDFIGCPFSILHENKGQEVGEANLWQSQQRKLQAVFQCFKHCPFSTLLRLVSQELEQLLLDYKVLPLSAVHGILRVMRCVMQLASDASSADGNCPFPTFLLLSLTHLMLVCLKHCTRRSFSCSEQKPRSEDLFVEVVELLCAVPQMILEILSHLVAVLSGFTSDDSECVMETCAVILTKLFSCKVRKILLQSPDRVHLLVQRVLNRDNSSTLRKQCFADLQYQYSLFKAEAGQTNALSTCTDM</sequence>
<comment type="subcellular location">
    <subcellularLocation>
        <location evidence="1">Nucleus</location>
        <location evidence="1">Nucleolus</location>
    </subcellularLocation>
    <subcellularLocation>
        <location evidence="2">Nucleus</location>
        <location evidence="2">Nucleoplasm</location>
    </subcellularLocation>
</comment>
<dbReference type="SUPFAM" id="SSF48371">
    <property type="entry name" value="ARM repeat"/>
    <property type="match status" value="1"/>
</dbReference>
<dbReference type="PANTHER" id="PTHR16056">
    <property type="entry name" value="REGULATOR OF MICROTUBULE DYNAMICS PROTEIN"/>
    <property type="match status" value="1"/>
</dbReference>
<evidence type="ECO:0000256" key="3">
    <source>
        <dbReference type="ARBA" id="ARBA00006427"/>
    </source>
</evidence>
<accession>A0A3M6URP2</accession>
<feature type="domain" description="TEX10-like TPR repeats" evidence="6">
    <location>
        <begin position="574"/>
        <end position="963"/>
    </location>
</feature>
<gene>
    <name evidence="7" type="ORF">pdam_00004480</name>
</gene>
<dbReference type="OMA" id="DMWVEAD"/>
<dbReference type="OrthoDB" id="361362at2759"/>
<evidence type="ECO:0000259" key="6">
    <source>
        <dbReference type="Pfam" id="PF25781"/>
    </source>
</evidence>
<proteinExistence type="inferred from homology"/>
<dbReference type="Proteomes" id="UP000275408">
    <property type="component" value="Unassembled WGS sequence"/>
</dbReference>
<dbReference type="InterPro" id="IPR024679">
    <property type="entry name" value="Ipi1_N"/>
</dbReference>
<name>A0A3M6URP2_POCDA</name>
<dbReference type="InterPro" id="IPR011989">
    <property type="entry name" value="ARM-like"/>
</dbReference>
<comment type="similarity">
    <text evidence="3">Belongs to the IPI1/TEX10 family.</text>
</comment>
<dbReference type="STRING" id="46731.A0A3M6URP2"/>
<evidence type="ECO:0000256" key="2">
    <source>
        <dbReference type="ARBA" id="ARBA00004642"/>
    </source>
</evidence>
<dbReference type="PANTHER" id="PTHR16056:SF2">
    <property type="entry name" value="TESTIS-EXPRESSED PROTEIN 10"/>
    <property type="match status" value="1"/>
</dbReference>
<dbReference type="Gene3D" id="1.25.10.10">
    <property type="entry name" value="Leucine-rich Repeat Variant"/>
    <property type="match status" value="1"/>
</dbReference>